<comment type="subcellular location">
    <subcellularLocation>
        <location evidence="1 7">Membrane</location>
        <topology evidence="1 7">Multi-pass membrane protein</topology>
    </subcellularLocation>
</comment>
<comment type="similarity">
    <text evidence="2 7">Belongs to the dicarboxylate/amino acid:cation symporter (DAACS) (TC 2.A.23) family.</text>
</comment>
<dbReference type="VEuPathDB" id="VectorBase:RSAN_027030"/>
<evidence type="ECO:0000256" key="4">
    <source>
        <dbReference type="ARBA" id="ARBA00022692"/>
    </source>
</evidence>
<dbReference type="Gene3D" id="1.10.3860.10">
    <property type="entry name" value="Sodium:dicarboxylate symporter"/>
    <property type="match status" value="1"/>
</dbReference>
<evidence type="ECO:0000256" key="2">
    <source>
        <dbReference type="ARBA" id="ARBA00006148"/>
    </source>
</evidence>
<evidence type="ECO:0000256" key="7">
    <source>
        <dbReference type="RuleBase" id="RU361216"/>
    </source>
</evidence>
<accession>A0A9D4ST29</accession>
<dbReference type="InterPro" id="IPR050746">
    <property type="entry name" value="DAACS"/>
</dbReference>
<comment type="caution">
    <text evidence="9">The sequence shown here is derived from an EMBL/GenBank/DDBJ whole genome shotgun (WGS) entry which is preliminary data.</text>
</comment>
<reference evidence="9" key="1">
    <citation type="journal article" date="2020" name="Cell">
        <title>Large-Scale Comparative Analyses of Tick Genomes Elucidate Their Genetic Diversity and Vector Capacities.</title>
        <authorList>
            <consortium name="Tick Genome and Microbiome Consortium (TIGMIC)"/>
            <person name="Jia N."/>
            <person name="Wang J."/>
            <person name="Shi W."/>
            <person name="Du L."/>
            <person name="Sun Y."/>
            <person name="Zhan W."/>
            <person name="Jiang J.F."/>
            <person name="Wang Q."/>
            <person name="Zhang B."/>
            <person name="Ji P."/>
            <person name="Bell-Sakyi L."/>
            <person name="Cui X.M."/>
            <person name="Yuan T.T."/>
            <person name="Jiang B.G."/>
            <person name="Yang W.F."/>
            <person name="Lam T.T."/>
            <person name="Chang Q.C."/>
            <person name="Ding S.J."/>
            <person name="Wang X.J."/>
            <person name="Zhu J.G."/>
            <person name="Ruan X.D."/>
            <person name="Zhao L."/>
            <person name="Wei J.T."/>
            <person name="Ye R.Z."/>
            <person name="Que T.C."/>
            <person name="Du C.H."/>
            <person name="Zhou Y.H."/>
            <person name="Cheng J.X."/>
            <person name="Dai P.F."/>
            <person name="Guo W.B."/>
            <person name="Han X.H."/>
            <person name="Huang E.J."/>
            <person name="Li L.F."/>
            <person name="Wei W."/>
            <person name="Gao Y.C."/>
            <person name="Liu J.Z."/>
            <person name="Shao H.Z."/>
            <person name="Wang X."/>
            <person name="Wang C.C."/>
            <person name="Yang T.C."/>
            <person name="Huo Q.B."/>
            <person name="Li W."/>
            <person name="Chen H.Y."/>
            <person name="Chen S.E."/>
            <person name="Zhou L.G."/>
            <person name="Ni X.B."/>
            <person name="Tian J.H."/>
            <person name="Sheng Y."/>
            <person name="Liu T."/>
            <person name="Pan Y.S."/>
            <person name="Xia L.Y."/>
            <person name="Li J."/>
            <person name="Zhao F."/>
            <person name="Cao W.C."/>
        </authorList>
    </citation>
    <scope>NUCLEOTIDE SEQUENCE</scope>
    <source>
        <strain evidence="9">Rsan-2018</strain>
    </source>
</reference>
<dbReference type="InterPro" id="IPR036458">
    <property type="entry name" value="Na:dicarbo_symporter_sf"/>
</dbReference>
<sequence>MSWSLVFLHKAGLVLRGAGYPDVPLLDGRYFPNGVVLLLSASIGRGDDLGEQAINVGAYTATVMAGLATHSLIVLPLIYYSFVRKNPLVFALHAFVTAFGTSDSGATLPVKFMCLDQNNKLDRRVTKFVALIVSAFKLPGTALYAAIGTIFISDLSGIELDFAHYLGHIVRSIPYHPHF</sequence>
<keyword evidence="6 7" id="KW-0472">Membrane</keyword>
<evidence type="ECO:0000256" key="1">
    <source>
        <dbReference type="ARBA" id="ARBA00004141"/>
    </source>
</evidence>
<protein>
    <recommendedName>
        <fullName evidence="7">Amino acid transporter</fullName>
    </recommendedName>
</protein>
<dbReference type="EMBL" id="JABSTV010001253">
    <property type="protein sequence ID" value="KAH7944228.1"/>
    <property type="molecule type" value="Genomic_DNA"/>
</dbReference>
<keyword evidence="5 7" id="KW-1133">Transmembrane helix</keyword>
<organism evidence="9 10">
    <name type="scientific">Rhipicephalus sanguineus</name>
    <name type="common">Brown dog tick</name>
    <name type="synonym">Ixodes sanguineus</name>
    <dbReference type="NCBI Taxonomy" id="34632"/>
    <lineage>
        <taxon>Eukaryota</taxon>
        <taxon>Metazoa</taxon>
        <taxon>Ecdysozoa</taxon>
        <taxon>Arthropoda</taxon>
        <taxon>Chelicerata</taxon>
        <taxon>Arachnida</taxon>
        <taxon>Acari</taxon>
        <taxon>Parasitiformes</taxon>
        <taxon>Ixodida</taxon>
        <taxon>Ixodoidea</taxon>
        <taxon>Ixodidae</taxon>
        <taxon>Rhipicephalinae</taxon>
        <taxon>Rhipicephalus</taxon>
        <taxon>Rhipicephalus</taxon>
    </lineage>
</organism>
<keyword evidence="7" id="KW-0769">Symport</keyword>
<proteinExistence type="inferred from homology"/>
<feature type="chain" id="PRO_5038811149" description="Amino acid transporter" evidence="8">
    <location>
        <begin position="20"/>
        <end position="179"/>
    </location>
</feature>
<name>A0A9D4ST29_RHISA</name>
<evidence type="ECO:0000313" key="9">
    <source>
        <dbReference type="EMBL" id="KAH7944228.1"/>
    </source>
</evidence>
<gene>
    <name evidence="9" type="ORF">HPB52_017465</name>
</gene>
<dbReference type="Proteomes" id="UP000821837">
    <property type="component" value="Unassembled WGS sequence"/>
</dbReference>
<keyword evidence="8" id="KW-0732">Signal</keyword>
<feature type="transmembrane region" description="Helical" evidence="7">
    <location>
        <begin position="128"/>
        <end position="152"/>
    </location>
</feature>
<evidence type="ECO:0000256" key="6">
    <source>
        <dbReference type="ARBA" id="ARBA00023136"/>
    </source>
</evidence>
<evidence type="ECO:0000313" key="10">
    <source>
        <dbReference type="Proteomes" id="UP000821837"/>
    </source>
</evidence>
<dbReference type="AlphaFoldDB" id="A0A9D4ST29"/>
<keyword evidence="3 7" id="KW-0813">Transport</keyword>
<keyword evidence="4 7" id="KW-0812">Transmembrane</keyword>
<feature type="transmembrane region" description="Helical" evidence="7">
    <location>
        <begin position="58"/>
        <end position="82"/>
    </location>
</feature>
<feature type="signal peptide" evidence="8">
    <location>
        <begin position="1"/>
        <end position="19"/>
    </location>
</feature>
<evidence type="ECO:0000256" key="3">
    <source>
        <dbReference type="ARBA" id="ARBA00022448"/>
    </source>
</evidence>
<dbReference type="GO" id="GO:0005886">
    <property type="term" value="C:plasma membrane"/>
    <property type="evidence" value="ECO:0007669"/>
    <property type="project" value="TreeGrafter"/>
</dbReference>
<dbReference type="PANTHER" id="PTHR11958">
    <property type="entry name" value="SODIUM/DICARBOXYLATE SYMPORTER-RELATED"/>
    <property type="match status" value="1"/>
</dbReference>
<dbReference type="InterPro" id="IPR001991">
    <property type="entry name" value="Na-dicarboxylate_symporter"/>
</dbReference>
<dbReference type="GO" id="GO:0005313">
    <property type="term" value="F:L-glutamate transmembrane transporter activity"/>
    <property type="evidence" value="ECO:0007669"/>
    <property type="project" value="TreeGrafter"/>
</dbReference>
<dbReference type="Pfam" id="PF00375">
    <property type="entry name" value="SDF"/>
    <property type="match status" value="1"/>
</dbReference>
<evidence type="ECO:0000256" key="5">
    <source>
        <dbReference type="ARBA" id="ARBA00022989"/>
    </source>
</evidence>
<reference evidence="9" key="2">
    <citation type="submission" date="2021-09" db="EMBL/GenBank/DDBJ databases">
        <authorList>
            <person name="Jia N."/>
            <person name="Wang J."/>
            <person name="Shi W."/>
            <person name="Du L."/>
            <person name="Sun Y."/>
            <person name="Zhan W."/>
            <person name="Jiang J."/>
            <person name="Wang Q."/>
            <person name="Zhang B."/>
            <person name="Ji P."/>
            <person name="Sakyi L.B."/>
            <person name="Cui X."/>
            <person name="Yuan T."/>
            <person name="Jiang B."/>
            <person name="Yang W."/>
            <person name="Lam T.T.-Y."/>
            <person name="Chang Q."/>
            <person name="Ding S."/>
            <person name="Wang X."/>
            <person name="Zhu J."/>
            <person name="Ruan X."/>
            <person name="Zhao L."/>
            <person name="Wei J."/>
            <person name="Que T."/>
            <person name="Du C."/>
            <person name="Cheng J."/>
            <person name="Dai P."/>
            <person name="Han X."/>
            <person name="Huang E."/>
            <person name="Gao Y."/>
            <person name="Liu J."/>
            <person name="Shao H."/>
            <person name="Ye R."/>
            <person name="Li L."/>
            <person name="Wei W."/>
            <person name="Wang X."/>
            <person name="Wang C."/>
            <person name="Huo Q."/>
            <person name="Li W."/>
            <person name="Guo W."/>
            <person name="Chen H."/>
            <person name="Chen S."/>
            <person name="Zhou L."/>
            <person name="Zhou L."/>
            <person name="Ni X."/>
            <person name="Tian J."/>
            <person name="Zhou Y."/>
            <person name="Sheng Y."/>
            <person name="Liu T."/>
            <person name="Pan Y."/>
            <person name="Xia L."/>
            <person name="Li J."/>
            <person name="Zhao F."/>
            <person name="Cao W."/>
        </authorList>
    </citation>
    <scope>NUCLEOTIDE SEQUENCE</scope>
    <source>
        <strain evidence="9">Rsan-2018</strain>
        <tissue evidence="9">Larvae</tissue>
    </source>
</reference>
<comment type="caution">
    <text evidence="7">Lacks conserved residue(s) required for the propagation of feature annotation.</text>
</comment>
<evidence type="ECO:0000256" key="8">
    <source>
        <dbReference type="SAM" id="SignalP"/>
    </source>
</evidence>
<dbReference type="SUPFAM" id="SSF118215">
    <property type="entry name" value="Proton glutamate symport protein"/>
    <property type="match status" value="1"/>
</dbReference>
<dbReference type="PANTHER" id="PTHR11958:SF63">
    <property type="entry name" value="AMINO ACID TRANSPORTER"/>
    <property type="match status" value="1"/>
</dbReference>
<dbReference type="GO" id="GO:0015175">
    <property type="term" value="F:neutral L-amino acid transmembrane transporter activity"/>
    <property type="evidence" value="ECO:0007669"/>
    <property type="project" value="TreeGrafter"/>
</dbReference>
<dbReference type="GO" id="GO:0015501">
    <property type="term" value="F:glutamate:sodium symporter activity"/>
    <property type="evidence" value="ECO:0007669"/>
    <property type="project" value="TreeGrafter"/>
</dbReference>
<keyword evidence="10" id="KW-1185">Reference proteome</keyword>